<dbReference type="Proteomes" id="UP000001554">
    <property type="component" value="Chromosome 6"/>
</dbReference>
<proteinExistence type="predicted"/>
<dbReference type="RefSeq" id="XP_035678801.1">
    <property type="nucleotide sequence ID" value="XM_035822908.1"/>
</dbReference>
<reference evidence="4" key="2">
    <citation type="submission" date="2025-08" db="UniProtKB">
        <authorList>
            <consortium name="RefSeq"/>
        </authorList>
    </citation>
    <scope>IDENTIFICATION</scope>
    <source>
        <strain evidence="4">S238N-H82</strain>
        <tissue evidence="4">Testes</tissue>
    </source>
</reference>
<gene>
    <name evidence="4" type="primary">LOC118417356</name>
</gene>
<evidence type="ECO:0000256" key="1">
    <source>
        <dbReference type="SAM" id="MobiDB-lite"/>
    </source>
</evidence>
<evidence type="ECO:0000313" key="4">
    <source>
        <dbReference type="RefSeq" id="XP_035678801.1"/>
    </source>
</evidence>
<feature type="region of interest" description="Disordered" evidence="1">
    <location>
        <begin position="1"/>
        <end position="34"/>
    </location>
</feature>
<dbReference type="AlphaFoldDB" id="A0A9J7MT06"/>
<feature type="region of interest" description="Disordered" evidence="1">
    <location>
        <begin position="179"/>
        <end position="221"/>
    </location>
</feature>
<dbReference type="Pfam" id="PF10545">
    <property type="entry name" value="MADF_DNA_bdg"/>
    <property type="match status" value="1"/>
</dbReference>
<feature type="compositionally biased region" description="Polar residues" evidence="1">
    <location>
        <begin position="22"/>
        <end position="34"/>
    </location>
</feature>
<feature type="compositionally biased region" description="Low complexity" evidence="1">
    <location>
        <begin position="189"/>
        <end position="201"/>
    </location>
</feature>
<dbReference type="KEGG" id="bfo:118417356"/>
<accession>A0A9J7MT06</accession>
<sequence>MAASYEAWEAVTDEEQLEVPNGSHSAPSSQKMKTEGNNYPWRHDHERMMAEFWLNNPSFYDKSQEHYKNKDRKIQLIQELIQQNREEWEKIRTPLPTVNQVTRHLRNIRTRFGKLLKRKSVDPTFKFSHRDQFILDHYQFLRPHLQRSRTPAMHATRAHHVGQGSNTLAQAAQADFADMEDEDASLEETPSTSGSSTWTTTPKKRRRDNPTLLPSDPLLKQFEPSPLSRRATFANFVRDSLLTMSKPKYKLAKAAIWDILHKLDMDDDSACSDDFDDPAGPSPLFITPSASGPVTHGSVPPTCWEISSLPHMNNHL</sequence>
<evidence type="ECO:0000313" key="3">
    <source>
        <dbReference type="Proteomes" id="UP000001554"/>
    </source>
</evidence>
<organism evidence="3 4">
    <name type="scientific">Branchiostoma floridae</name>
    <name type="common">Florida lancelet</name>
    <name type="synonym">Amphioxus</name>
    <dbReference type="NCBI Taxonomy" id="7739"/>
    <lineage>
        <taxon>Eukaryota</taxon>
        <taxon>Metazoa</taxon>
        <taxon>Chordata</taxon>
        <taxon>Cephalochordata</taxon>
        <taxon>Leptocardii</taxon>
        <taxon>Amphioxiformes</taxon>
        <taxon>Branchiostomatidae</taxon>
        <taxon>Branchiostoma</taxon>
    </lineage>
</organism>
<name>A0A9J7MT06_BRAFL</name>
<keyword evidence="3" id="KW-1185">Reference proteome</keyword>
<dbReference type="OrthoDB" id="8854996at2759"/>
<protein>
    <submittedName>
        <fullName evidence="4">Uncharacterized protein LOC118417356</fullName>
    </submittedName>
</protein>
<dbReference type="InterPro" id="IPR006578">
    <property type="entry name" value="MADF-dom"/>
</dbReference>
<dbReference type="GeneID" id="118417356"/>
<feature type="domain" description="MADF" evidence="2">
    <location>
        <begin position="53"/>
        <end position="124"/>
    </location>
</feature>
<reference evidence="3" key="1">
    <citation type="journal article" date="2020" name="Nat. Ecol. Evol.">
        <title>Deeply conserved synteny resolves early events in vertebrate evolution.</title>
        <authorList>
            <person name="Simakov O."/>
            <person name="Marletaz F."/>
            <person name="Yue J.X."/>
            <person name="O'Connell B."/>
            <person name="Jenkins J."/>
            <person name="Brandt A."/>
            <person name="Calef R."/>
            <person name="Tung C.H."/>
            <person name="Huang T.K."/>
            <person name="Schmutz J."/>
            <person name="Satoh N."/>
            <person name="Yu J.K."/>
            <person name="Putnam N.H."/>
            <person name="Green R.E."/>
            <person name="Rokhsar D.S."/>
        </authorList>
    </citation>
    <scope>NUCLEOTIDE SEQUENCE [LARGE SCALE GENOMIC DNA]</scope>
    <source>
        <strain evidence="3">S238N-H82</strain>
    </source>
</reference>
<evidence type="ECO:0000259" key="2">
    <source>
        <dbReference type="Pfam" id="PF10545"/>
    </source>
</evidence>